<evidence type="ECO:0000313" key="1">
    <source>
        <dbReference type="EMBL" id="SDY98103.1"/>
    </source>
</evidence>
<evidence type="ECO:0000313" key="2">
    <source>
        <dbReference type="Proteomes" id="UP000199079"/>
    </source>
</evidence>
<organism evidence="1 2">
    <name type="scientific">Halopenitus persicus</name>
    <dbReference type="NCBI Taxonomy" id="1048396"/>
    <lineage>
        <taxon>Archaea</taxon>
        <taxon>Methanobacteriati</taxon>
        <taxon>Methanobacteriota</taxon>
        <taxon>Stenosarchaea group</taxon>
        <taxon>Halobacteria</taxon>
        <taxon>Halobacteriales</taxon>
        <taxon>Haloferacaceae</taxon>
        <taxon>Halopenitus</taxon>
    </lineage>
</organism>
<dbReference type="Proteomes" id="UP000199079">
    <property type="component" value="Unassembled WGS sequence"/>
</dbReference>
<reference evidence="2" key="1">
    <citation type="submission" date="2016-10" db="EMBL/GenBank/DDBJ databases">
        <authorList>
            <person name="Varghese N."/>
            <person name="Submissions S."/>
        </authorList>
    </citation>
    <scope>NUCLEOTIDE SEQUENCE [LARGE SCALE GENOMIC DNA]</scope>
    <source>
        <strain evidence="2">DC30,IBRC 10041,KCTC 4046</strain>
    </source>
</reference>
<protein>
    <submittedName>
        <fullName evidence="1">Uncharacterized protein</fullName>
    </submittedName>
</protein>
<dbReference type="OrthoDB" id="381673at2157"/>
<dbReference type="EMBL" id="FNPC01000023">
    <property type="protein sequence ID" value="SDY98103.1"/>
    <property type="molecule type" value="Genomic_DNA"/>
</dbReference>
<gene>
    <name evidence="1" type="ORF">SAMN05216564_1233</name>
</gene>
<accession>A0A1H3PAY3</accession>
<name>A0A1H3PAY3_9EURY</name>
<dbReference type="AlphaFoldDB" id="A0A1H3PAY3"/>
<dbReference type="RefSeq" id="WP_092735454.1">
    <property type="nucleotide sequence ID" value="NZ_FNPC01000023.1"/>
</dbReference>
<proteinExistence type="predicted"/>
<keyword evidence="2" id="KW-1185">Reference proteome</keyword>
<sequence>MTSIDDFKHDVKSIGDKQLADLDTEERLRYFIQEAAEDREERIEWLTETAPTKQYEATDLEYTDGIKRYSFLSLQARHGLQTLYQAITEREADRDRYMAVMLLNGVLERLSQGHFTVDEYGNAEIPGSWPDDYGPQYAPDTSTLATKYRELWEDVPAELLLEGDDRSGTSEQFPHLAALGLMAYAEDYSGFDDVDIDRIPPEFVRAELQLAKMVVHFHTRFHGWRIFAEKYLDVTLDEFLAIIRPPEAADSPLDPFARPHGVPAVDEELCENTLSYYRDYLEAYQSLREEYADRAGMERPDAPLDLDDRAEAFAQAIGEAGVEQY</sequence>